<keyword evidence="3" id="KW-1185">Reference proteome</keyword>
<comment type="caution">
    <text evidence="2">The sequence shown here is derived from an EMBL/GenBank/DDBJ whole genome shotgun (WGS) entry which is preliminary data.</text>
</comment>
<evidence type="ECO:0000313" key="2">
    <source>
        <dbReference type="EMBL" id="KAH6592209.1"/>
    </source>
</evidence>
<dbReference type="PANTHER" id="PTHR31909:SF3">
    <property type="entry name" value="SIMILAR TO PROTEIN C20ORF85 HOMOLOG"/>
    <property type="match status" value="1"/>
</dbReference>
<evidence type="ECO:0000313" key="3">
    <source>
        <dbReference type="Proteomes" id="UP001648503"/>
    </source>
</evidence>
<gene>
    <name evidence="2" type="ORF">BASA50_008200</name>
</gene>
<dbReference type="EMBL" id="JAFCIX010000388">
    <property type="protein sequence ID" value="KAH6592209.1"/>
    <property type="molecule type" value="Genomic_DNA"/>
</dbReference>
<sequence length="280" mass="31658">MPSQLNRGGSGRGGATANRTHSSVHNDAIWRQTIRYELNMANNWESRWGFMRDSMKPEAKESFLINQDIPPIQQQSKLPALSGQRATSAGKEKPSHIPVECPRSSTQQKHVQIHALPIRPLTNKAMTGLPTKIQPGLRTGTNDEIIGDWLCTYNTPRIIKYRFPSEKYTIPPTTSSDIGWPWERVQQQMGMPFVEQRLPDIYRYTGSFEEMQKAKQMAAMVSRQIPETEEENRQGGSGEGGEISQARTRVPAPYTLERFGKHARGRGDVLKWFGAREALP</sequence>
<dbReference type="Proteomes" id="UP001648503">
    <property type="component" value="Unassembled WGS sequence"/>
</dbReference>
<reference evidence="2 3" key="1">
    <citation type="submission" date="2021-02" db="EMBL/GenBank/DDBJ databases">
        <title>Variation within the Batrachochytrium salamandrivorans European outbreak.</title>
        <authorList>
            <person name="Kelly M."/>
            <person name="Pasmans F."/>
            <person name="Shea T.P."/>
            <person name="Munoz J.F."/>
            <person name="Carranza S."/>
            <person name="Cuomo C.A."/>
            <person name="Martel A."/>
        </authorList>
    </citation>
    <scope>NUCLEOTIDE SEQUENCE [LARGE SCALE GENOMIC DNA]</scope>
    <source>
        <strain evidence="2 3">AMFP18/2</strain>
    </source>
</reference>
<feature type="region of interest" description="Disordered" evidence="1">
    <location>
        <begin position="222"/>
        <end position="251"/>
    </location>
</feature>
<accession>A0ABQ8F4V0</accession>
<protein>
    <submittedName>
        <fullName evidence="2">Uncharacterized protein</fullName>
    </submittedName>
</protein>
<evidence type="ECO:0000256" key="1">
    <source>
        <dbReference type="SAM" id="MobiDB-lite"/>
    </source>
</evidence>
<dbReference type="Pfam" id="PF14945">
    <property type="entry name" value="LLC1"/>
    <property type="match status" value="1"/>
</dbReference>
<proteinExistence type="predicted"/>
<dbReference type="PANTHER" id="PTHR31909">
    <property type="entry name" value="CHROMOSOME 20 ORF85 FAMILY MEMBER"/>
    <property type="match status" value="1"/>
</dbReference>
<organism evidence="2 3">
    <name type="scientific">Batrachochytrium salamandrivorans</name>
    <dbReference type="NCBI Taxonomy" id="1357716"/>
    <lineage>
        <taxon>Eukaryota</taxon>
        <taxon>Fungi</taxon>
        <taxon>Fungi incertae sedis</taxon>
        <taxon>Chytridiomycota</taxon>
        <taxon>Chytridiomycota incertae sedis</taxon>
        <taxon>Chytridiomycetes</taxon>
        <taxon>Rhizophydiales</taxon>
        <taxon>Rhizophydiales incertae sedis</taxon>
        <taxon>Batrachochytrium</taxon>
    </lineage>
</organism>
<dbReference type="InterPro" id="IPR020339">
    <property type="entry name" value="C20orf85-like"/>
</dbReference>
<feature type="region of interest" description="Disordered" evidence="1">
    <location>
        <begin position="1"/>
        <end position="24"/>
    </location>
</feature>
<name>A0ABQ8F4V0_9FUNG</name>
<feature type="region of interest" description="Disordered" evidence="1">
    <location>
        <begin position="75"/>
        <end position="106"/>
    </location>
</feature>